<evidence type="ECO:0000256" key="2">
    <source>
        <dbReference type="ARBA" id="ARBA00022980"/>
    </source>
</evidence>
<keyword evidence="3 5" id="KW-0687">Ribonucleoprotein</keyword>
<dbReference type="GO" id="GO:0015934">
    <property type="term" value="C:large ribosomal subunit"/>
    <property type="evidence" value="ECO:0007669"/>
    <property type="project" value="InterPro"/>
</dbReference>
<dbReference type="GO" id="GO:0006412">
    <property type="term" value="P:translation"/>
    <property type="evidence" value="ECO:0007669"/>
    <property type="project" value="UniProtKB-UniRule"/>
</dbReference>
<evidence type="ECO:0000313" key="6">
    <source>
        <dbReference type="EMBL" id="SFU56540.1"/>
    </source>
</evidence>
<dbReference type="InterPro" id="IPR011332">
    <property type="entry name" value="Ribosomal_zn-bd"/>
</dbReference>
<reference evidence="7" key="1">
    <citation type="submission" date="2016-10" db="EMBL/GenBank/DDBJ databases">
        <authorList>
            <person name="Varghese N."/>
        </authorList>
    </citation>
    <scope>NUCLEOTIDE SEQUENCE [LARGE SCALE GENOMIC DNA]</scope>
    <source>
        <strain evidence="7">DSM 17980</strain>
    </source>
</reference>
<dbReference type="PANTHER" id="PTHR35534">
    <property type="entry name" value="50S RIBOSOMAL PROTEIN L32"/>
    <property type="match status" value="1"/>
</dbReference>
<keyword evidence="7" id="KW-1185">Reference proteome</keyword>
<name>A0A1I7H774_9BACL</name>
<accession>A0A1I7H774</accession>
<dbReference type="EMBL" id="FPBV01000004">
    <property type="protein sequence ID" value="SFU56540.1"/>
    <property type="molecule type" value="Genomic_DNA"/>
</dbReference>
<dbReference type="STRING" id="392015.SAMN05421543_10419"/>
<protein>
    <recommendedName>
        <fullName evidence="4 5">Large ribosomal subunit protein bL32</fullName>
    </recommendedName>
</protein>
<dbReference type="PANTHER" id="PTHR35534:SF1">
    <property type="entry name" value="LARGE RIBOSOMAL SUBUNIT PROTEIN BL32"/>
    <property type="match status" value="1"/>
</dbReference>
<dbReference type="SUPFAM" id="SSF57829">
    <property type="entry name" value="Zn-binding ribosomal proteins"/>
    <property type="match status" value="1"/>
</dbReference>
<dbReference type="Proteomes" id="UP000183508">
    <property type="component" value="Unassembled WGS sequence"/>
</dbReference>
<keyword evidence="2 5" id="KW-0689">Ribosomal protein</keyword>
<dbReference type="eggNOG" id="COG0333">
    <property type="taxonomic scope" value="Bacteria"/>
</dbReference>
<dbReference type="InterPro" id="IPR044957">
    <property type="entry name" value="Ribosomal_bL32_bact"/>
</dbReference>
<comment type="similarity">
    <text evidence="1 5">Belongs to the bacterial ribosomal protein bL32 family.</text>
</comment>
<gene>
    <name evidence="5" type="primary">rpmF</name>
    <name evidence="6" type="ORF">SAMN05421543_10419</name>
</gene>
<sequence>MAVQQHRVSKTRKRLRRTHFKLELPDMVACPQCGAYKLPHHACRNCGSYKGRTVLKVK</sequence>
<dbReference type="HAMAP" id="MF_00340">
    <property type="entry name" value="Ribosomal_bL32"/>
    <property type="match status" value="1"/>
</dbReference>
<evidence type="ECO:0000256" key="1">
    <source>
        <dbReference type="ARBA" id="ARBA00008560"/>
    </source>
</evidence>
<dbReference type="AlphaFoldDB" id="A0A1I7H774"/>
<dbReference type="OrthoDB" id="9812874at2"/>
<dbReference type="InterPro" id="IPR002677">
    <property type="entry name" value="Ribosomal_bL32"/>
</dbReference>
<dbReference type="NCBIfam" id="TIGR01031">
    <property type="entry name" value="rpmF_bact"/>
    <property type="match status" value="1"/>
</dbReference>
<organism evidence="6 7">
    <name type="scientific">Alicyclobacillus macrosporangiidus</name>
    <dbReference type="NCBI Taxonomy" id="392015"/>
    <lineage>
        <taxon>Bacteria</taxon>
        <taxon>Bacillati</taxon>
        <taxon>Bacillota</taxon>
        <taxon>Bacilli</taxon>
        <taxon>Bacillales</taxon>
        <taxon>Alicyclobacillaceae</taxon>
        <taxon>Alicyclobacillus</taxon>
    </lineage>
</organism>
<evidence type="ECO:0000256" key="4">
    <source>
        <dbReference type="ARBA" id="ARBA00035178"/>
    </source>
</evidence>
<dbReference type="Pfam" id="PF01783">
    <property type="entry name" value="Ribosomal_L32p"/>
    <property type="match status" value="1"/>
</dbReference>
<evidence type="ECO:0000313" key="7">
    <source>
        <dbReference type="Proteomes" id="UP000183508"/>
    </source>
</evidence>
<dbReference type="GO" id="GO:0003735">
    <property type="term" value="F:structural constituent of ribosome"/>
    <property type="evidence" value="ECO:0007669"/>
    <property type="project" value="InterPro"/>
</dbReference>
<dbReference type="RefSeq" id="WP_074950153.1">
    <property type="nucleotide sequence ID" value="NZ_FPBV01000004.1"/>
</dbReference>
<evidence type="ECO:0000256" key="3">
    <source>
        <dbReference type="ARBA" id="ARBA00023274"/>
    </source>
</evidence>
<evidence type="ECO:0000256" key="5">
    <source>
        <dbReference type="HAMAP-Rule" id="MF_00340"/>
    </source>
</evidence>
<proteinExistence type="inferred from homology"/>